<accession>A0A6A4RVA7</accession>
<feature type="region of interest" description="Disordered" evidence="1">
    <location>
        <begin position="119"/>
        <end position="141"/>
    </location>
</feature>
<dbReference type="EMBL" id="VEVO01000022">
    <property type="protein sequence ID" value="KAF0023958.1"/>
    <property type="molecule type" value="Genomic_DNA"/>
</dbReference>
<dbReference type="AlphaFoldDB" id="A0A6A4RVA7"/>
<reference evidence="2 3" key="1">
    <citation type="submission" date="2019-06" db="EMBL/GenBank/DDBJ databases">
        <title>Draft genomes of female and male turbot (Scophthalmus maximus).</title>
        <authorList>
            <person name="Xu H."/>
            <person name="Xu X.-W."/>
            <person name="Shao C."/>
            <person name="Chen S."/>
        </authorList>
    </citation>
    <scope>NUCLEOTIDE SEQUENCE [LARGE SCALE GENOMIC DNA]</scope>
    <source>
        <strain evidence="2">Ysfricsl-2016a</strain>
        <tissue evidence="2">Blood</tissue>
    </source>
</reference>
<organism evidence="2 3">
    <name type="scientific">Scophthalmus maximus</name>
    <name type="common">Turbot</name>
    <name type="synonym">Psetta maxima</name>
    <dbReference type="NCBI Taxonomy" id="52904"/>
    <lineage>
        <taxon>Eukaryota</taxon>
        <taxon>Metazoa</taxon>
        <taxon>Chordata</taxon>
        <taxon>Craniata</taxon>
        <taxon>Vertebrata</taxon>
        <taxon>Euteleostomi</taxon>
        <taxon>Actinopterygii</taxon>
        <taxon>Neopterygii</taxon>
        <taxon>Teleostei</taxon>
        <taxon>Neoteleostei</taxon>
        <taxon>Acanthomorphata</taxon>
        <taxon>Carangaria</taxon>
        <taxon>Pleuronectiformes</taxon>
        <taxon>Pleuronectoidei</taxon>
        <taxon>Scophthalmidae</taxon>
        <taxon>Scophthalmus</taxon>
    </lineage>
</organism>
<sequence>MRFHPNRGSDSTERRQLKPREKKMKRKMDDRLLRPMIRTFDFDEGSRGKPASMFMETASSEEEEEEEEEAKCFPSASIVCSNNDTAVLMSVPLLTAGVAVGRRGSARVHRKQDEVNRKKYTKGRGQQHVAAADSRNINKQF</sequence>
<evidence type="ECO:0000313" key="2">
    <source>
        <dbReference type="EMBL" id="KAF0023958.1"/>
    </source>
</evidence>
<comment type="caution">
    <text evidence="2">The sequence shown here is derived from an EMBL/GenBank/DDBJ whole genome shotgun (WGS) entry which is preliminary data.</text>
</comment>
<dbReference type="Proteomes" id="UP000438429">
    <property type="component" value="Unassembled WGS sequence"/>
</dbReference>
<name>A0A6A4RVA7_SCOMX</name>
<proteinExistence type="predicted"/>
<evidence type="ECO:0000256" key="1">
    <source>
        <dbReference type="SAM" id="MobiDB-lite"/>
    </source>
</evidence>
<feature type="compositionally biased region" description="Basic and acidic residues" evidence="1">
    <location>
        <begin position="10"/>
        <end position="19"/>
    </location>
</feature>
<protein>
    <submittedName>
        <fullName evidence="2">Uncharacterized protein</fullName>
    </submittedName>
</protein>
<gene>
    <name evidence="2" type="ORF">F2P81_024588</name>
</gene>
<feature type="region of interest" description="Disordered" evidence="1">
    <location>
        <begin position="1"/>
        <end position="67"/>
    </location>
</feature>
<evidence type="ECO:0000313" key="3">
    <source>
        <dbReference type="Proteomes" id="UP000438429"/>
    </source>
</evidence>